<reference evidence="1 2" key="1">
    <citation type="submission" date="2006-03" db="EMBL/GenBank/DDBJ databases">
        <title>Complete sequence of Shewanella denitrificans OS217.</title>
        <authorList>
            <consortium name="US DOE Joint Genome Institute"/>
            <person name="Copeland A."/>
            <person name="Lucas S."/>
            <person name="Lapidus A."/>
            <person name="Barry K."/>
            <person name="Detter J.C."/>
            <person name="Glavina del Rio T."/>
            <person name="Hammon N."/>
            <person name="Israni S."/>
            <person name="Dalin E."/>
            <person name="Tice H."/>
            <person name="Pitluck S."/>
            <person name="Brettin T."/>
            <person name="Bruce D."/>
            <person name="Han C."/>
            <person name="Tapia R."/>
            <person name="Gilna P."/>
            <person name="Kiss H."/>
            <person name="Schmutz J."/>
            <person name="Larimer F."/>
            <person name="Land M."/>
            <person name="Hauser L."/>
            <person name="Kyrpides N."/>
            <person name="Lykidis A."/>
            <person name="Richardson P."/>
        </authorList>
    </citation>
    <scope>NUCLEOTIDE SEQUENCE [LARGE SCALE GENOMIC DNA]</scope>
    <source>
        <strain evidence="2">OS217 / ATCC BAA-1090 / DSM 15013</strain>
    </source>
</reference>
<proteinExistence type="predicted"/>
<accession>Q12RS2</accession>
<dbReference type="RefSeq" id="WP_011495020.1">
    <property type="nucleotide sequence ID" value="NC_007954.1"/>
</dbReference>
<keyword evidence="2" id="KW-1185">Reference proteome</keyword>
<dbReference type="eggNOG" id="COG2755">
    <property type="taxonomic scope" value="Bacteria"/>
</dbReference>
<dbReference type="HOGENOM" id="CLU_1040948_0_0_6"/>
<dbReference type="Proteomes" id="UP000001982">
    <property type="component" value="Chromosome"/>
</dbReference>
<keyword evidence="1" id="KW-0449">Lipoprotein</keyword>
<sequence length="283" mass="30694">MGFVKPFSKINGSIIMVILGLLASACGQSGSETGGLVDANEPVSPQPNLGEQQGVLEQNLPVPNNQQTDYFRVILYGNSHVSGLPSLIQLLINTGVPQVRVEVKNVGGGFLDESYYNDAYQARLTATPWTHAIFQGQKYSQSGTSIYPTTAAQKWLDKAKSLGITPILFPEHPQDGKLEEGEYVYQLHQGITSMQSSCLAPIPLVWERVIQLLPDVHLHAPDGNHASSLGNFLTALVFYEVITGRSADLLPYLSNIAISEQIQSIFGQVVSEVLADKPACPTF</sequence>
<dbReference type="DNASU" id="4016537"/>
<dbReference type="KEGG" id="sdn:Sden_0564"/>
<evidence type="ECO:0000313" key="2">
    <source>
        <dbReference type="Proteomes" id="UP000001982"/>
    </source>
</evidence>
<name>Q12RS2_SHEDO</name>
<gene>
    <name evidence="1" type="ordered locus">Sden_0564</name>
</gene>
<organism evidence="1 2">
    <name type="scientific">Shewanella denitrificans (strain OS217 / ATCC BAA-1090 / DSM 15013)</name>
    <dbReference type="NCBI Taxonomy" id="318161"/>
    <lineage>
        <taxon>Bacteria</taxon>
        <taxon>Pseudomonadati</taxon>
        <taxon>Pseudomonadota</taxon>
        <taxon>Gammaproteobacteria</taxon>
        <taxon>Alteromonadales</taxon>
        <taxon>Shewanellaceae</taxon>
        <taxon>Shewanella</taxon>
    </lineage>
</organism>
<dbReference type="AlphaFoldDB" id="Q12RS2"/>
<dbReference type="EMBL" id="CP000302">
    <property type="protein sequence ID" value="ABE53854.1"/>
    <property type="molecule type" value="Genomic_DNA"/>
</dbReference>
<protein>
    <submittedName>
        <fullName evidence="1">Putative lipoprotein</fullName>
    </submittedName>
</protein>
<dbReference type="GO" id="GO:0016788">
    <property type="term" value="F:hydrolase activity, acting on ester bonds"/>
    <property type="evidence" value="ECO:0007669"/>
    <property type="project" value="UniProtKB-ARBA"/>
</dbReference>
<dbReference type="STRING" id="318161.Sden_0564"/>
<dbReference type="Gene3D" id="3.40.50.1110">
    <property type="entry name" value="SGNH hydrolase"/>
    <property type="match status" value="1"/>
</dbReference>
<evidence type="ECO:0000313" key="1">
    <source>
        <dbReference type="EMBL" id="ABE53854.1"/>
    </source>
</evidence>
<dbReference type="SMR" id="Q12RS2"/>
<dbReference type="InterPro" id="IPR036514">
    <property type="entry name" value="SGNH_hydro_sf"/>
</dbReference>
<dbReference type="PROSITE" id="PS51257">
    <property type="entry name" value="PROKAR_LIPOPROTEIN"/>
    <property type="match status" value="1"/>
</dbReference>